<dbReference type="SUPFAM" id="SSF53850">
    <property type="entry name" value="Periplasmic binding protein-like II"/>
    <property type="match status" value="1"/>
</dbReference>
<dbReference type="Gene3D" id="3.90.76.10">
    <property type="entry name" value="Dipeptide-binding Protein, Domain 1"/>
    <property type="match status" value="1"/>
</dbReference>
<comment type="caution">
    <text evidence="3">The sequence shown here is derived from an EMBL/GenBank/DDBJ whole genome shotgun (WGS) entry which is preliminary data.</text>
</comment>
<dbReference type="EMBL" id="JARFPL010000001">
    <property type="protein sequence ID" value="MDF0592067.1"/>
    <property type="molecule type" value="Genomic_DNA"/>
</dbReference>
<dbReference type="Gene3D" id="3.40.190.10">
    <property type="entry name" value="Periplasmic binding protein-like II"/>
    <property type="match status" value="1"/>
</dbReference>
<gene>
    <name evidence="3" type="ORF">P0O24_00500</name>
</gene>
<dbReference type="PANTHER" id="PTHR30290:SF64">
    <property type="entry name" value="ABC TRANSPORTER PERIPLASMIC BINDING PROTEIN"/>
    <property type="match status" value="1"/>
</dbReference>
<protein>
    <submittedName>
        <fullName evidence="3">ABC transporter substrate-binding protein</fullName>
    </submittedName>
</protein>
<dbReference type="InterPro" id="IPR030678">
    <property type="entry name" value="Peptide/Ni-bd"/>
</dbReference>
<dbReference type="InterPro" id="IPR000914">
    <property type="entry name" value="SBP_5_dom"/>
</dbReference>
<keyword evidence="4" id="KW-1185">Reference proteome</keyword>
<dbReference type="InterPro" id="IPR039424">
    <property type="entry name" value="SBP_5"/>
</dbReference>
<evidence type="ECO:0000259" key="2">
    <source>
        <dbReference type="Pfam" id="PF00496"/>
    </source>
</evidence>
<evidence type="ECO:0000256" key="1">
    <source>
        <dbReference type="ARBA" id="ARBA00022729"/>
    </source>
</evidence>
<reference evidence="3 4" key="1">
    <citation type="submission" date="2023-03" db="EMBL/GenBank/DDBJ databases">
        <title>Whole genome sequencing of Methanotrichaceae archaeon M04Ac.</title>
        <authorList>
            <person name="Khomyakova M.A."/>
            <person name="Merkel A.Y."/>
            <person name="Slobodkin A.I."/>
        </authorList>
    </citation>
    <scope>NUCLEOTIDE SEQUENCE [LARGE SCALE GENOMIC DNA]</scope>
    <source>
        <strain evidence="3 4">M04Ac</strain>
    </source>
</reference>
<evidence type="ECO:0000313" key="3">
    <source>
        <dbReference type="EMBL" id="MDF0592067.1"/>
    </source>
</evidence>
<dbReference type="Proteomes" id="UP001215956">
    <property type="component" value="Unassembled WGS sequence"/>
</dbReference>
<dbReference type="Pfam" id="PF00496">
    <property type="entry name" value="SBP_bac_5"/>
    <property type="match status" value="1"/>
</dbReference>
<keyword evidence="1" id="KW-0732">Signal</keyword>
<dbReference type="PANTHER" id="PTHR30290">
    <property type="entry name" value="PERIPLASMIC BINDING COMPONENT OF ABC TRANSPORTER"/>
    <property type="match status" value="1"/>
</dbReference>
<feature type="domain" description="Solute-binding protein family 5" evidence="2">
    <location>
        <begin position="75"/>
        <end position="423"/>
    </location>
</feature>
<evidence type="ECO:0000313" key="4">
    <source>
        <dbReference type="Proteomes" id="UP001215956"/>
    </source>
</evidence>
<accession>A0ABT5XBN5</accession>
<dbReference type="CDD" id="cd08520">
    <property type="entry name" value="PBP2_NikA_DppA_OppA_like_21"/>
    <property type="match status" value="1"/>
</dbReference>
<proteinExistence type="predicted"/>
<dbReference type="PIRSF" id="PIRSF002741">
    <property type="entry name" value="MppA"/>
    <property type="match status" value="1"/>
</dbReference>
<dbReference type="Gene3D" id="3.10.105.10">
    <property type="entry name" value="Dipeptide-binding Protein, Domain 3"/>
    <property type="match status" value="1"/>
</dbReference>
<sequence length="510" mass="56333">MLKPLIFGLALALLALMAAGPAAAADREVAEYTIADATGDWGFPSPYAHYSRGPGYVRMSFIFDTLVWKDDRGYLPALAEEWEYIDAENAYLFHLREGVTWHDGEPFDASDVVFTVDYIKRHPYQWVDSAIIESAEASGDHAVKLRLADPYAPFMDLVASTLPILPRHIWEGVSDPAGYREDDALIGTGPFILADYNKAQGSYLYEAYDDYYVGAPKVGRIAFVKVSDQTAPAALRQGYVDAASVPPEAVSALEGAGLEIIEGAHDWNAKLMINHQKEPFSDPEFRRALALAIDRDGLVDIALRGQGVTGSPGMAPPDSDWYNPGVEAYERDPDLARDMISDLGRAGEKVEILVAERGTVGWPGSRVAELLERQLEDAGLVVTLRSLDGATLDSRVMAWDFDLALSGHGGLGADPDYLRRMTLEETLNSARYADNGRLADLLEDQRRETDEDRRADMISEAQELYAEDLPALTLYYPRWYWAHNGEVDLYFTRGGIAIGVPIPLNKMAFV</sequence>
<organism evidence="3 4">
    <name type="scientific">Candidatus Methanocrinis alkalitolerans</name>
    <dbReference type="NCBI Taxonomy" id="3033395"/>
    <lineage>
        <taxon>Archaea</taxon>
        <taxon>Methanobacteriati</taxon>
        <taxon>Methanobacteriota</taxon>
        <taxon>Stenosarchaea group</taxon>
        <taxon>Methanomicrobia</taxon>
        <taxon>Methanotrichales</taxon>
        <taxon>Methanotrichaceae</taxon>
        <taxon>Methanocrinis</taxon>
    </lineage>
</organism>
<name>A0ABT5XBN5_9EURY</name>